<feature type="region of interest" description="Disordered" evidence="1">
    <location>
        <begin position="13"/>
        <end position="36"/>
    </location>
</feature>
<organism evidence="2 3">
    <name type="scientific">Dyella marensis</name>
    <dbReference type="NCBI Taxonomy" id="500610"/>
    <lineage>
        <taxon>Bacteria</taxon>
        <taxon>Pseudomonadati</taxon>
        <taxon>Pseudomonadota</taxon>
        <taxon>Gammaproteobacteria</taxon>
        <taxon>Lysobacterales</taxon>
        <taxon>Rhodanobacteraceae</taxon>
        <taxon>Dyella</taxon>
    </lineage>
</organism>
<evidence type="ECO:0000256" key="1">
    <source>
        <dbReference type="SAM" id="MobiDB-lite"/>
    </source>
</evidence>
<reference evidence="3" key="1">
    <citation type="submission" date="2016-10" db="EMBL/GenBank/DDBJ databases">
        <authorList>
            <person name="Varghese N."/>
            <person name="Submissions S."/>
        </authorList>
    </citation>
    <scope>NUCLEOTIDE SEQUENCE [LARGE SCALE GENOMIC DNA]</scope>
    <source>
        <strain evidence="3">UNC178MFTsu3.1</strain>
    </source>
</reference>
<dbReference type="AlphaFoldDB" id="A0A1I1X683"/>
<dbReference type="EMBL" id="FONH01000001">
    <property type="protein sequence ID" value="SFE02721.1"/>
    <property type="molecule type" value="Genomic_DNA"/>
</dbReference>
<name>A0A1I1X683_9GAMM</name>
<sequence>MVDIRDPGTLQLPLAFKRSRGRPRKESPLTGAQRQARFRARREAQAQVLHERLLKALGYLEQGDAGMARCELESLVAETSGKRGEDGLDA</sequence>
<protein>
    <submittedName>
        <fullName evidence="2">Uncharacterized protein</fullName>
    </submittedName>
</protein>
<dbReference type="RefSeq" id="WP_026634183.1">
    <property type="nucleotide sequence ID" value="NZ_FONH01000001.1"/>
</dbReference>
<keyword evidence="3" id="KW-1185">Reference proteome</keyword>
<gene>
    <name evidence="2" type="ORF">SAMN02799615_00131</name>
</gene>
<evidence type="ECO:0000313" key="2">
    <source>
        <dbReference type="EMBL" id="SFE02721.1"/>
    </source>
</evidence>
<accession>A0A1I1X683</accession>
<dbReference type="Proteomes" id="UP000199477">
    <property type="component" value="Unassembled WGS sequence"/>
</dbReference>
<evidence type="ECO:0000313" key="3">
    <source>
        <dbReference type="Proteomes" id="UP000199477"/>
    </source>
</evidence>
<proteinExistence type="predicted"/>